<comment type="caution">
    <text evidence="1">The sequence shown here is derived from an EMBL/GenBank/DDBJ whole genome shotgun (WGS) entry which is preliminary data.</text>
</comment>
<dbReference type="Proteomes" id="UP001519460">
    <property type="component" value="Unassembled WGS sequence"/>
</dbReference>
<dbReference type="EMBL" id="JACVVK020000066">
    <property type="protein sequence ID" value="KAK7496574.1"/>
    <property type="molecule type" value="Genomic_DNA"/>
</dbReference>
<evidence type="ECO:0000313" key="1">
    <source>
        <dbReference type="EMBL" id="KAK7496574.1"/>
    </source>
</evidence>
<gene>
    <name evidence="1" type="ORF">BaRGS_00012226</name>
</gene>
<reference evidence="1 2" key="1">
    <citation type="journal article" date="2023" name="Sci. Data">
        <title>Genome assembly of the Korean intertidal mud-creeper Batillaria attramentaria.</title>
        <authorList>
            <person name="Patra A.K."/>
            <person name="Ho P.T."/>
            <person name="Jun S."/>
            <person name="Lee S.J."/>
            <person name="Kim Y."/>
            <person name="Won Y.J."/>
        </authorList>
    </citation>
    <scope>NUCLEOTIDE SEQUENCE [LARGE SCALE GENOMIC DNA]</scope>
    <source>
        <strain evidence="1">Wonlab-2016</strain>
    </source>
</reference>
<accession>A0ABD0LAU3</accession>
<organism evidence="1 2">
    <name type="scientific">Batillaria attramentaria</name>
    <dbReference type="NCBI Taxonomy" id="370345"/>
    <lineage>
        <taxon>Eukaryota</taxon>
        <taxon>Metazoa</taxon>
        <taxon>Spiralia</taxon>
        <taxon>Lophotrochozoa</taxon>
        <taxon>Mollusca</taxon>
        <taxon>Gastropoda</taxon>
        <taxon>Caenogastropoda</taxon>
        <taxon>Sorbeoconcha</taxon>
        <taxon>Cerithioidea</taxon>
        <taxon>Batillariidae</taxon>
        <taxon>Batillaria</taxon>
    </lineage>
</organism>
<proteinExistence type="predicted"/>
<dbReference type="AlphaFoldDB" id="A0ABD0LAU3"/>
<name>A0ABD0LAU3_9CAEN</name>
<sequence>MPTDARTVTPPYKPTEHYRVDDVERRAIDPTMIIEQTLFCTHQSLRKVHQVVSTHVPTLLTGFGQRASCVLSTSAVTVDTQQRPHTMHSLSRVHCASCRLPLELPALAPSRDRIKESADCLRLLRV</sequence>
<keyword evidence="2" id="KW-1185">Reference proteome</keyword>
<protein>
    <submittedName>
        <fullName evidence="1">Uncharacterized protein</fullName>
    </submittedName>
</protein>
<evidence type="ECO:0000313" key="2">
    <source>
        <dbReference type="Proteomes" id="UP001519460"/>
    </source>
</evidence>